<name>A0A3N0CB71_9MICC</name>
<keyword evidence="4 7" id="KW-0238">DNA-binding</keyword>
<dbReference type="InterPro" id="IPR011006">
    <property type="entry name" value="CheY-like_superfamily"/>
</dbReference>
<dbReference type="RefSeq" id="WP_123253744.1">
    <property type="nucleotide sequence ID" value="NZ_RBED01000023.1"/>
</dbReference>
<keyword evidence="2" id="KW-0902">Two-component regulatory system</keyword>
<comment type="caution">
    <text evidence="10">The sequence shown here is derived from an EMBL/GenBank/DDBJ whole genome shotgun (WGS) entry which is preliminary data.</text>
</comment>
<dbReference type="AlphaFoldDB" id="A0A3N0CB71"/>
<dbReference type="SMART" id="SM00862">
    <property type="entry name" value="Trans_reg_C"/>
    <property type="match status" value="1"/>
</dbReference>
<evidence type="ECO:0000313" key="10">
    <source>
        <dbReference type="EMBL" id="RNL60223.1"/>
    </source>
</evidence>
<evidence type="ECO:0000259" key="8">
    <source>
        <dbReference type="PROSITE" id="PS50110"/>
    </source>
</evidence>
<keyword evidence="5" id="KW-0804">Transcription</keyword>
<evidence type="ECO:0000256" key="6">
    <source>
        <dbReference type="PROSITE-ProRule" id="PRU00169"/>
    </source>
</evidence>
<dbReference type="GO" id="GO:0032993">
    <property type="term" value="C:protein-DNA complex"/>
    <property type="evidence" value="ECO:0007669"/>
    <property type="project" value="TreeGrafter"/>
</dbReference>
<dbReference type="PANTHER" id="PTHR48111:SF38">
    <property type="entry name" value="TWO-COMPONENT RESPONSE REGULATOR"/>
    <property type="match status" value="1"/>
</dbReference>
<dbReference type="CDD" id="cd17574">
    <property type="entry name" value="REC_OmpR"/>
    <property type="match status" value="1"/>
</dbReference>
<evidence type="ECO:0000256" key="1">
    <source>
        <dbReference type="ARBA" id="ARBA00022553"/>
    </source>
</evidence>
<dbReference type="Gene3D" id="3.40.50.2300">
    <property type="match status" value="1"/>
</dbReference>
<evidence type="ECO:0000256" key="5">
    <source>
        <dbReference type="ARBA" id="ARBA00023163"/>
    </source>
</evidence>
<dbReference type="EMBL" id="RBED01000023">
    <property type="protein sequence ID" value="RNL60223.1"/>
    <property type="molecule type" value="Genomic_DNA"/>
</dbReference>
<evidence type="ECO:0000256" key="4">
    <source>
        <dbReference type="ARBA" id="ARBA00023125"/>
    </source>
</evidence>
<dbReference type="OrthoDB" id="3197131at2"/>
<dbReference type="SUPFAM" id="SSF52172">
    <property type="entry name" value="CheY-like"/>
    <property type="match status" value="1"/>
</dbReference>
<dbReference type="PANTHER" id="PTHR48111">
    <property type="entry name" value="REGULATOR OF RPOS"/>
    <property type="match status" value="1"/>
</dbReference>
<evidence type="ECO:0000256" key="7">
    <source>
        <dbReference type="PROSITE-ProRule" id="PRU01091"/>
    </source>
</evidence>
<feature type="modified residue" description="4-aspartylphosphate" evidence="6">
    <location>
        <position position="52"/>
    </location>
</feature>
<dbReference type="InterPro" id="IPR001789">
    <property type="entry name" value="Sig_transdc_resp-reg_receiver"/>
</dbReference>
<dbReference type="FunFam" id="1.10.10.10:FF:000005">
    <property type="entry name" value="Two-component system response regulator"/>
    <property type="match status" value="1"/>
</dbReference>
<feature type="DNA-binding region" description="OmpR/PhoB-type" evidence="7">
    <location>
        <begin position="128"/>
        <end position="221"/>
    </location>
</feature>
<keyword evidence="1 6" id="KW-0597">Phosphoprotein</keyword>
<dbReference type="PROSITE" id="PS51755">
    <property type="entry name" value="OMPR_PHOB"/>
    <property type="match status" value="1"/>
</dbReference>
<proteinExistence type="predicted"/>
<dbReference type="GO" id="GO:0000156">
    <property type="term" value="F:phosphorelay response regulator activity"/>
    <property type="evidence" value="ECO:0007669"/>
    <property type="project" value="TreeGrafter"/>
</dbReference>
<dbReference type="InterPro" id="IPR036388">
    <property type="entry name" value="WH-like_DNA-bd_sf"/>
</dbReference>
<dbReference type="Proteomes" id="UP000273807">
    <property type="component" value="Unassembled WGS sequence"/>
</dbReference>
<dbReference type="GO" id="GO:0006355">
    <property type="term" value="P:regulation of DNA-templated transcription"/>
    <property type="evidence" value="ECO:0007669"/>
    <property type="project" value="InterPro"/>
</dbReference>
<dbReference type="GO" id="GO:0000976">
    <property type="term" value="F:transcription cis-regulatory region binding"/>
    <property type="evidence" value="ECO:0007669"/>
    <property type="project" value="TreeGrafter"/>
</dbReference>
<dbReference type="InterPro" id="IPR039420">
    <property type="entry name" value="WalR-like"/>
</dbReference>
<accession>A0A3N0CB71</accession>
<feature type="domain" description="Response regulatory" evidence="8">
    <location>
        <begin position="3"/>
        <end position="117"/>
    </location>
</feature>
<dbReference type="PROSITE" id="PS50110">
    <property type="entry name" value="RESPONSE_REGULATORY"/>
    <property type="match status" value="1"/>
</dbReference>
<evidence type="ECO:0000256" key="2">
    <source>
        <dbReference type="ARBA" id="ARBA00023012"/>
    </source>
</evidence>
<dbReference type="Pfam" id="PF00072">
    <property type="entry name" value="Response_reg"/>
    <property type="match status" value="1"/>
</dbReference>
<organism evidence="10 11">
    <name type="scientific">Arthrobacter oryzae</name>
    <dbReference type="NCBI Taxonomy" id="409290"/>
    <lineage>
        <taxon>Bacteria</taxon>
        <taxon>Bacillati</taxon>
        <taxon>Actinomycetota</taxon>
        <taxon>Actinomycetes</taxon>
        <taxon>Micrococcales</taxon>
        <taxon>Micrococcaceae</taxon>
        <taxon>Arthrobacter</taxon>
    </lineage>
</organism>
<dbReference type="SMART" id="SM00448">
    <property type="entry name" value="REC"/>
    <property type="match status" value="1"/>
</dbReference>
<dbReference type="Pfam" id="PF00486">
    <property type="entry name" value="Trans_reg_C"/>
    <property type="match status" value="1"/>
</dbReference>
<evidence type="ECO:0000259" key="9">
    <source>
        <dbReference type="PROSITE" id="PS51755"/>
    </source>
</evidence>
<evidence type="ECO:0000256" key="3">
    <source>
        <dbReference type="ARBA" id="ARBA00023015"/>
    </source>
</evidence>
<keyword evidence="11" id="KW-1185">Reference proteome</keyword>
<sequence>MIRILIAEDEDRISRFIEKGLRAAGYAPTVVGDGVTALDYASSGDFDLLLLDVGLPRLDGFTVLSALRHNQATIPVIFLTARAAPADTVTALDNGADDYMVKPFRFEELLARIRLRLRPADGGDPAAGNTIRYGALELNLHTRTVSIGAKEVELSAREFALVEMFLHHPGQILSRQQLLSHVWGYDFDGTSNVVDVYVRQLRQKIGPDHIVTARGAGYRLG</sequence>
<evidence type="ECO:0000313" key="11">
    <source>
        <dbReference type="Proteomes" id="UP000273807"/>
    </source>
</evidence>
<dbReference type="Gene3D" id="1.10.10.10">
    <property type="entry name" value="Winged helix-like DNA-binding domain superfamily/Winged helix DNA-binding domain"/>
    <property type="match status" value="1"/>
</dbReference>
<dbReference type="InterPro" id="IPR001867">
    <property type="entry name" value="OmpR/PhoB-type_DNA-bd"/>
</dbReference>
<keyword evidence="3" id="KW-0805">Transcription regulation</keyword>
<feature type="domain" description="OmpR/PhoB-type" evidence="9">
    <location>
        <begin position="128"/>
        <end position="221"/>
    </location>
</feature>
<dbReference type="GO" id="GO:0005829">
    <property type="term" value="C:cytosol"/>
    <property type="evidence" value="ECO:0007669"/>
    <property type="project" value="TreeGrafter"/>
</dbReference>
<gene>
    <name evidence="10" type="ORF">D7003_01495</name>
</gene>
<reference evidence="10 11" key="1">
    <citation type="submission" date="2018-10" db="EMBL/GenBank/DDBJ databases">
        <title>Genome sequencing of Arthrobacter oryzae TNB02.</title>
        <authorList>
            <person name="Cho Y.-J."/>
            <person name="Cho A."/>
            <person name="Kim O.-S."/>
        </authorList>
    </citation>
    <scope>NUCLEOTIDE SEQUENCE [LARGE SCALE GENOMIC DNA]</scope>
    <source>
        <strain evidence="10 11">TNB02</strain>
    </source>
</reference>
<dbReference type="CDD" id="cd00383">
    <property type="entry name" value="trans_reg_C"/>
    <property type="match status" value="1"/>
</dbReference>
<protein>
    <submittedName>
        <fullName evidence="10">DNA-binding response regulator</fullName>
    </submittedName>
</protein>